<dbReference type="AlphaFoldDB" id="A0A370V4J3"/>
<evidence type="ECO:0000313" key="3">
    <source>
        <dbReference type="Proteomes" id="UP000254454"/>
    </source>
</evidence>
<evidence type="ECO:0000256" key="1">
    <source>
        <dbReference type="SAM" id="MobiDB-lite"/>
    </source>
</evidence>
<dbReference type="Proteomes" id="UP000254454">
    <property type="component" value="Unassembled WGS sequence"/>
</dbReference>
<proteinExistence type="predicted"/>
<name>A0A370V4J3_9ESCH</name>
<sequence length="39" mass="4434">MTKSAAERKADQRAKQASSGMRKLELVLDAQEIEMLERN</sequence>
<protein>
    <submittedName>
        <fullName evidence="2">Uncharacterized protein</fullName>
    </submittedName>
</protein>
<evidence type="ECO:0000313" key="2">
    <source>
        <dbReference type="EMBL" id="RDR24318.1"/>
    </source>
</evidence>
<feature type="compositionally biased region" description="Basic and acidic residues" evidence="1">
    <location>
        <begin position="1"/>
        <end position="14"/>
    </location>
</feature>
<accession>A0A370V4J3</accession>
<reference evidence="2 3" key="1">
    <citation type="submission" date="2018-06" db="EMBL/GenBank/DDBJ databases">
        <title>Recombination Drives Gene Content and Phenotype Evolution in Wild Type E. coli Strains.</title>
        <authorList>
            <person name="Field C.M."/>
            <person name="Silander O.K."/>
            <person name="Van Nimwegen E."/>
        </authorList>
    </citation>
    <scope>NUCLEOTIDE SEQUENCE [LARGE SCALE GENOMIC DNA]</scope>
    <source>
        <strain evidence="2 3">SC344</strain>
    </source>
</reference>
<gene>
    <name evidence="2" type="ORF">C4A13_03251</name>
</gene>
<comment type="caution">
    <text evidence="2">The sequence shown here is derived from an EMBL/GenBank/DDBJ whole genome shotgun (WGS) entry which is preliminary data.</text>
</comment>
<organism evidence="2 3">
    <name type="scientific">Escherichia marmotae</name>
    <dbReference type="NCBI Taxonomy" id="1499973"/>
    <lineage>
        <taxon>Bacteria</taxon>
        <taxon>Pseudomonadati</taxon>
        <taxon>Pseudomonadota</taxon>
        <taxon>Gammaproteobacteria</taxon>
        <taxon>Enterobacterales</taxon>
        <taxon>Enterobacteriaceae</taxon>
        <taxon>Escherichia</taxon>
    </lineage>
</organism>
<feature type="region of interest" description="Disordered" evidence="1">
    <location>
        <begin position="1"/>
        <end position="22"/>
    </location>
</feature>
<dbReference type="EMBL" id="QONO01000168">
    <property type="protein sequence ID" value="RDR24318.1"/>
    <property type="molecule type" value="Genomic_DNA"/>
</dbReference>